<reference evidence="5 6" key="1">
    <citation type="submission" date="2024-04" db="EMBL/GenBank/DDBJ databases">
        <authorList>
            <consortium name="Genoscope - CEA"/>
            <person name="William W."/>
        </authorList>
    </citation>
    <scope>NUCLEOTIDE SEQUENCE [LARGE SCALE GENOMIC DNA]</scope>
</reference>
<feature type="compositionally biased region" description="Basic and acidic residues" evidence="3">
    <location>
        <begin position="518"/>
        <end position="543"/>
    </location>
</feature>
<dbReference type="InterPro" id="IPR035979">
    <property type="entry name" value="RBD_domain_sf"/>
</dbReference>
<dbReference type="Pfam" id="PF23267">
    <property type="entry name" value="ENOX1"/>
    <property type="match status" value="1"/>
</dbReference>
<feature type="compositionally biased region" description="Acidic residues" evidence="3">
    <location>
        <begin position="420"/>
        <end position="432"/>
    </location>
</feature>
<dbReference type="SUPFAM" id="SSF54928">
    <property type="entry name" value="RNA-binding domain, RBD"/>
    <property type="match status" value="1"/>
</dbReference>
<dbReference type="AlphaFoldDB" id="A0AAV2I415"/>
<dbReference type="Proteomes" id="UP001497497">
    <property type="component" value="Unassembled WGS sequence"/>
</dbReference>
<sequence length="648" mass="73599">MDPSRNNLPLQFNVNKNKPPMPVIRTNSEGKEDDVTSSTNQNMMTVSDNGNDQQQQQQQNNMMGVFNLLGQMVGPMGGDPNMMMMGPMNFNNFGLMGPGPGAMIGAGPMGSLGPLGGPGMMGPPPPGMMGQQMQVKEIIRLKSSVLYPPPPGAPPRSTRERPPGCRTIFIGGIPENCTEDLLFEVFENCGPIQSIRISKKNFAHIRFENMESVDRALYISGYRMKIKDSDEKEDTGRIHVDYAQARDDQFEFECHQRALAREMRHLQRMEEERLRPPSPPPITHYSDHEAILLLEKLKSDENFSKASQLLITWLERGECNRRTSTNFYSMVQNVQSHVRRLNNEKMTVQEEYEHYKLQFQQRVQGIGAQLCQVERVLAAAHKQKCWDHFTKAQRKNIDTWQRQAQELRENEEPESKNNDVGEDMDFSDDEDSGPVTKKRKTGAHCVTGNEIPESQKLKEENDSLKCQMEAFKNEVDMVRQEWKTEVEEKDKQIKALQNALQGMQQQLIAQRAAVAKLEMEREQKRDETEKEEGSKKSEDKSSQDDESSVAKSIREESTVSSSGLSLTDKEAKMIGLISCFLQVHPNGATVDYLWSYLRQLISVRTREVEDLLEKMPSIFEQEIIGVGAAIERRWIFTALQKGGPVPNP</sequence>
<proteinExistence type="predicted"/>
<dbReference type="PANTHER" id="PTHR16001:SF4">
    <property type="entry name" value="ECTO-NOX DISULFIDE-THIOL EXCHANGER 1-LIKE PROTEIN"/>
    <property type="match status" value="1"/>
</dbReference>
<protein>
    <recommendedName>
        <fullName evidence="4">RRM domain-containing protein</fullName>
    </recommendedName>
</protein>
<feature type="region of interest" description="Disordered" evidence="3">
    <location>
        <begin position="1"/>
        <end position="40"/>
    </location>
</feature>
<dbReference type="PANTHER" id="PTHR16001">
    <property type="entry name" value="ECTO-NOX DISULFIDE-THIOL EXCHANGER"/>
    <property type="match status" value="1"/>
</dbReference>
<dbReference type="InterPro" id="IPR056611">
    <property type="entry name" value="ENOX1/2_dom"/>
</dbReference>
<keyword evidence="1" id="KW-0694">RNA-binding</keyword>
<dbReference type="GO" id="GO:0016491">
    <property type="term" value="F:oxidoreductase activity"/>
    <property type="evidence" value="ECO:0007669"/>
    <property type="project" value="InterPro"/>
</dbReference>
<name>A0AAV2I415_LYMST</name>
<dbReference type="InterPro" id="IPR012677">
    <property type="entry name" value="Nucleotide-bd_a/b_plait_sf"/>
</dbReference>
<evidence type="ECO:0000256" key="2">
    <source>
        <dbReference type="SAM" id="Coils"/>
    </source>
</evidence>
<dbReference type="SMART" id="SM00360">
    <property type="entry name" value="RRM"/>
    <property type="match status" value="1"/>
</dbReference>
<feature type="region of interest" description="Disordered" evidence="3">
    <location>
        <begin position="404"/>
        <end position="460"/>
    </location>
</feature>
<dbReference type="GO" id="GO:0007624">
    <property type="term" value="P:ultradian rhythm"/>
    <property type="evidence" value="ECO:0007669"/>
    <property type="project" value="InterPro"/>
</dbReference>
<comment type="caution">
    <text evidence="5">The sequence shown here is derived from an EMBL/GenBank/DDBJ whole genome shotgun (WGS) entry which is preliminary data.</text>
</comment>
<accession>A0AAV2I415</accession>
<dbReference type="GO" id="GO:0003723">
    <property type="term" value="F:RNA binding"/>
    <property type="evidence" value="ECO:0007669"/>
    <property type="project" value="UniProtKB-UniRule"/>
</dbReference>
<dbReference type="Pfam" id="PF00076">
    <property type="entry name" value="RRM_1"/>
    <property type="match status" value="1"/>
</dbReference>
<evidence type="ECO:0000259" key="4">
    <source>
        <dbReference type="PROSITE" id="PS50102"/>
    </source>
</evidence>
<evidence type="ECO:0000313" key="5">
    <source>
        <dbReference type="EMBL" id="CAL1541449.1"/>
    </source>
</evidence>
<keyword evidence="6" id="KW-1185">Reference proteome</keyword>
<feature type="compositionally biased region" description="Basic and acidic residues" evidence="3">
    <location>
        <begin position="405"/>
        <end position="419"/>
    </location>
</feature>
<feature type="compositionally biased region" description="Polar residues" evidence="3">
    <location>
        <begin position="1"/>
        <end position="16"/>
    </location>
</feature>
<organism evidence="5 6">
    <name type="scientific">Lymnaea stagnalis</name>
    <name type="common">Great pond snail</name>
    <name type="synonym">Helix stagnalis</name>
    <dbReference type="NCBI Taxonomy" id="6523"/>
    <lineage>
        <taxon>Eukaryota</taxon>
        <taxon>Metazoa</taxon>
        <taxon>Spiralia</taxon>
        <taxon>Lophotrochozoa</taxon>
        <taxon>Mollusca</taxon>
        <taxon>Gastropoda</taxon>
        <taxon>Heterobranchia</taxon>
        <taxon>Euthyneura</taxon>
        <taxon>Panpulmonata</taxon>
        <taxon>Hygrophila</taxon>
        <taxon>Lymnaeoidea</taxon>
        <taxon>Lymnaeidae</taxon>
        <taxon>Lymnaea</taxon>
    </lineage>
</organism>
<dbReference type="PROSITE" id="PS50102">
    <property type="entry name" value="RRM"/>
    <property type="match status" value="1"/>
</dbReference>
<evidence type="ECO:0000256" key="3">
    <source>
        <dbReference type="SAM" id="MobiDB-lite"/>
    </source>
</evidence>
<dbReference type="InterPro" id="IPR038876">
    <property type="entry name" value="ENOX"/>
</dbReference>
<evidence type="ECO:0000313" key="6">
    <source>
        <dbReference type="Proteomes" id="UP001497497"/>
    </source>
</evidence>
<feature type="domain" description="RRM" evidence="4">
    <location>
        <begin position="166"/>
        <end position="245"/>
    </location>
</feature>
<evidence type="ECO:0000256" key="1">
    <source>
        <dbReference type="PROSITE-ProRule" id="PRU00176"/>
    </source>
</evidence>
<dbReference type="EMBL" id="CAXITT010000432">
    <property type="protein sequence ID" value="CAL1541449.1"/>
    <property type="molecule type" value="Genomic_DNA"/>
</dbReference>
<dbReference type="Gene3D" id="3.30.70.330">
    <property type="match status" value="1"/>
</dbReference>
<dbReference type="InterPro" id="IPR000504">
    <property type="entry name" value="RRM_dom"/>
</dbReference>
<dbReference type="GO" id="GO:0009897">
    <property type="term" value="C:external side of plasma membrane"/>
    <property type="evidence" value="ECO:0007669"/>
    <property type="project" value="InterPro"/>
</dbReference>
<keyword evidence="2" id="KW-0175">Coiled coil</keyword>
<feature type="coiled-coil region" evidence="2">
    <location>
        <begin position="331"/>
        <end position="358"/>
    </location>
</feature>
<feature type="region of interest" description="Disordered" evidence="3">
    <location>
        <begin position="518"/>
        <end position="564"/>
    </location>
</feature>
<gene>
    <name evidence="5" type="ORF">GSLYS_00015055001</name>
</gene>